<dbReference type="GO" id="GO:0006753">
    <property type="term" value="P:nucleoside phosphate metabolic process"/>
    <property type="evidence" value="ECO:0007669"/>
    <property type="project" value="TreeGrafter"/>
</dbReference>
<keyword evidence="5" id="KW-0378">Hydrolase</keyword>
<name>A0A0F6VZY8_9BACT</name>
<dbReference type="AlphaFoldDB" id="A0A0F6VZY8"/>
<proteinExistence type="inferred from homology"/>
<evidence type="ECO:0000256" key="2">
    <source>
        <dbReference type="ARBA" id="ARBA00001946"/>
    </source>
</evidence>
<dbReference type="EMBL" id="CP011125">
    <property type="protein sequence ID" value="AKF03936.1"/>
    <property type="molecule type" value="Genomic_DNA"/>
</dbReference>
<dbReference type="PANTHER" id="PTHR11839">
    <property type="entry name" value="UDP/ADP-SUGAR PYROPHOSPHATASE"/>
    <property type="match status" value="1"/>
</dbReference>
<comment type="similarity">
    <text evidence="3">Belongs to the Nudix hydrolase family. NudK subfamily.</text>
</comment>
<organism evidence="10 11">
    <name type="scientific">Sandaracinus amylolyticus</name>
    <dbReference type="NCBI Taxonomy" id="927083"/>
    <lineage>
        <taxon>Bacteria</taxon>
        <taxon>Pseudomonadati</taxon>
        <taxon>Myxococcota</taxon>
        <taxon>Polyangia</taxon>
        <taxon>Polyangiales</taxon>
        <taxon>Sandaracinaceae</taxon>
        <taxon>Sandaracinus</taxon>
    </lineage>
</organism>
<dbReference type="STRING" id="927083.DB32_001085"/>
<evidence type="ECO:0000256" key="8">
    <source>
        <dbReference type="SAM" id="MobiDB-lite"/>
    </source>
</evidence>
<dbReference type="Gene3D" id="3.90.79.10">
    <property type="entry name" value="Nucleoside Triphosphate Pyrophosphohydrolase"/>
    <property type="match status" value="1"/>
</dbReference>
<dbReference type="GO" id="GO:0019693">
    <property type="term" value="P:ribose phosphate metabolic process"/>
    <property type="evidence" value="ECO:0007669"/>
    <property type="project" value="TreeGrafter"/>
</dbReference>
<dbReference type="GO" id="GO:0016787">
    <property type="term" value="F:hydrolase activity"/>
    <property type="evidence" value="ECO:0007669"/>
    <property type="project" value="UniProtKB-KW"/>
</dbReference>
<evidence type="ECO:0000256" key="1">
    <source>
        <dbReference type="ARBA" id="ARBA00000847"/>
    </source>
</evidence>
<dbReference type="PROSITE" id="PS51462">
    <property type="entry name" value="NUDIX"/>
    <property type="match status" value="1"/>
</dbReference>
<dbReference type="SUPFAM" id="SSF55811">
    <property type="entry name" value="Nudix"/>
    <property type="match status" value="1"/>
</dbReference>
<evidence type="ECO:0000313" key="11">
    <source>
        <dbReference type="Proteomes" id="UP000034883"/>
    </source>
</evidence>
<dbReference type="KEGG" id="samy:DB32_001085"/>
<protein>
    <recommendedName>
        <fullName evidence="4">GDP-mannose pyrophosphatase</fullName>
    </recommendedName>
    <alternativeName>
        <fullName evidence="6">GDP-mannose hydrolase</fullName>
    </alternativeName>
    <alternativeName>
        <fullName evidence="7">GDPMK</fullName>
    </alternativeName>
</protein>
<sequence>MSIEIVRDESASMRSNEGFVRVRRLVLRNRYADGSTSREYRYDCAERDAIDAVGIVLVSRDGRVCLRSSIRPPIALRPTYSLPIADESADPTLFEVPAGLVEVDEKGEDGLRSCCARETLEEVGLEVAPSAFVRLGPAVYLTPGVIAEKVHLFVAECDPEGATVPQMDGSPVEERANIEWVPVAEALAACRDGRIGDVKTEVAIRRLADHRGNDDRGAAGARKGAEPPWDTEGTR</sequence>
<evidence type="ECO:0000256" key="6">
    <source>
        <dbReference type="ARBA" id="ARBA00032162"/>
    </source>
</evidence>
<feature type="region of interest" description="Disordered" evidence="8">
    <location>
        <begin position="210"/>
        <end position="235"/>
    </location>
</feature>
<evidence type="ECO:0000256" key="3">
    <source>
        <dbReference type="ARBA" id="ARBA00007275"/>
    </source>
</evidence>
<keyword evidence="11" id="KW-1185">Reference proteome</keyword>
<dbReference type="Proteomes" id="UP000034883">
    <property type="component" value="Chromosome"/>
</dbReference>
<dbReference type="Pfam" id="PF00293">
    <property type="entry name" value="NUDIX"/>
    <property type="match status" value="1"/>
</dbReference>
<evidence type="ECO:0000313" key="10">
    <source>
        <dbReference type="EMBL" id="AKF03936.1"/>
    </source>
</evidence>
<dbReference type="PANTHER" id="PTHR11839:SF18">
    <property type="entry name" value="NUDIX HYDROLASE DOMAIN-CONTAINING PROTEIN"/>
    <property type="match status" value="1"/>
</dbReference>
<reference evidence="10 11" key="1">
    <citation type="submission" date="2015-03" db="EMBL/GenBank/DDBJ databases">
        <title>Genome assembly of Sandaracinus amylolyticus DSM 53668.</title>
        <authorList>
            <person name="Sharma G."/>
            <person name="Subramanian S."/>
        </authorList>
    </citation>
    <scope>NUCLEOTIDE SEQUENCE [LARGE SCALE GENOMIC DNA]</scope>
    <source>
        <strain evidence="10 11">DSM 53668</strain>
    </source>
</reference>
<dbReference type="InterPro" id="IPR000086">
    <property type="entry name" value="NUDIX_hydrolase_dom"/>
</dbReference>
<comment type="catalytic activity">
    <reaction evidence="1">
        <text>GDP-alpha-D-mannose + H2O = alpha-D-mannose 1-phosphate + GMP + 2 H(+)</text>
        <dbReference type="Rhea" id="RHEA:27978"/>
        <dbReference type="ChEBI" id="CHEBI:15377"/>
        <dbReference type="ChEBI" id="CHEBI:15378"/>
        <dbReference type="ChEBI" id="CHEBI:57527"/>
        <dbReference type="ChEBI" id="CHEBI:58115"/>
        <dbReference type="ChEBI" id="CHEBI:58409"/>
    </reaction>
</comment>
<comment type="cofactor">
    <cofactor evidence="2">
        <name>Mg(2+)</name>
        <dbReference type="ChEBI" id="CHEBI:18420"/>
    </cofactor>
</comment>
<feature type="domain" description="Nudix hydrolase" evidence="9">
    <location>
        <begin position="48"/>
        <end position="203"/>
    </location>
</feature>
<accession>A0A0F6VZY8</accession>
<dbReference type="InterPro" id="IPR015797">
    <property type="entry name" value="NUDIX_hydrolase-like_dom_sf"/>
</dbReference>
<dbReference type="CDD" id="cd03424">
    <property type="entry name" value="NUDIX_ADPRase_Nudt5_UGPPase_Nudt14"/>
    <property type="match status" value="1"/>
</dbReference>
<evidence type="ECO:0000256" key="7">
    <source>
        <dbReference type="ARBA" id="ARBA00032272"/>
    </source>
</evidence>
<evidence type="ECO:0000256" key="5">
    <source>
        <dbReference type="ARBA" id="ARBA00022801"/>
    </source>
</evidence>
<evidence type="ECO:0000256" key="4">
    <source>
        <dbReference type="ARBA" id="ARBA00016377"/>
    </source>
</evidence>
<gene>
    <name evidence="10" type="ORF">DB32_001085</name>
</gene>
<evidence type="ECO:0000259" key="9">
    <source>
        <dbReference type="PROSITE" id="PS51462"/>
    </source>
</evidence>